<dbReference type="PANTHER" id="PTHR43475">
    <property type="entry name" value="METHYLTHIORIBOSE-1-PHOSPHATE ISOMERASE"/>
    <property type="match status" value="1"/>
</dbReference>
<accession>A0AAN5DCM6</accession>
<dbReference type="InterPro" id="IPR037171">
    <property type="entry name" value="NagB/RpiA_transferase-like"/>
</dbReference>
<comment type="similarity">
    <text evidence="1 4">Belongs to the eIF-2B alpha/beta/delta subunits family.</text>
</comment>
<dbReference type="FunFam" id="1.20.120.420:FF:000003">
    <property type="entry name" value="Methylthioribose-1-phosphate isomerase"/>
    <property type="match status" value="1"/>
</dbReference>
<dbReference type="Proteomes" id="UP001328107">
    <property type="component" value="Unassembled WGS sequence"/>
</dbReference>
<dbReference type="Pfam" id="PF01008">
    <property type="entry name" value="IF-2B"/>
    <property type="match status" value="1"/>
</dbReference>
<evidence type="ECO:0000256" key="4">
    <source>
        <dbReference type="RuleBase" id="RU003814"/>
    </source>
</evidence>
<organism evidence="5 6">
    <name type="scientific">Pristionchus mayeri</name>
    <dbReference type="NCBI Taxonomy" id="1317129"/>
    <lineage>
        <taxon>Eukaryota</taxon>
        <taxon>Metazoa</taxon>
        <taxon>Ecdysozoa</taxon>
        <taxon>Nematoda</taxon>
        <taxon>Chromadorea</taxon>
        <taxon>Rhabditida</taxon>
        <taxon>Rhabditina</taxon>
        <taxon>Diplogasteromorpha</taxon>
        <taxon>Diplogasteroidea</taxon>
        <taxon>Neodiplogasteridae</taxon>
        <taxon>Pristionchus</taxon>
    </lineage>
</organism>
<dbReference type="Gene3D" id="3.40.50.10470">
    <property type="entry name" value="Translation initiation factor eif-2b, domain 2"/>
    <property type="match status" value="1"/>
</dbReference>
<evidence type="ECO:0000313" key="6">
    <source>
        <dbReference type="Proteomes" id="UP001328107"/>
    </source>
</evidence>
<gene>
    <name evidence="5" type="ORF">PMAYCL1PPCAC_30908</name>
</gene>
<dbReference type="NCBIfam" id="TIGR00524">
    <property type="entry name" value="eIF-2B_rel"/>
    <property type="match status" value="1"/>
</dbReference>
<evidence type="ECO:0000313" key="5">
    <source>
        <dbReference type="EMBL" id="GMR60713.1"/>
    </source>
</evidence>
<dbReference type="GO" id="GO:0046523">
    <property type="term" value="F:S-methyl-5-thioribose-1-phosphate isomerase activity"/>
    <property type="evidence" value="ECO:0007669"/>
    <property type="project" value="TreeGrafter"/>
</dbReference>
<dbReference type="PANTHER" id="PTHR43475:SF1">
    <property type="entry name" value="METHYLTHIORIBOSE-1-PHOSPHATE ISOMERASE"/>
    <property type="match status" value="1"/>
</dbReference>
<proteinExistence type="inferred from homology"/>
<evidence type="ECO:0000256" key="3">
    <source>
        <dbReference type="ARBA" id="ARBA00023235"/>
    </source>
</evidence>
<dbReference type="InterPro" id="IPR000649">
    <property type="entry name" value="IF-2B-related"/>
</dbReference>
<evidence type="ECO:0000256" key="2">
    <source>
        <dbReference type="ARBA" id="ARBA00022605"/>
    </source>
</evidence>
<dbReference type="NCBIfam" id="TIGR00512">
    <property type="entry name" value="salvage_mtnA"/>
    <property type="match status" value="1"/>
</dbReference>
<dbReference type="InterPro" id="IPR005251">
    <property type="entry name" value="IF-M1Pi"/>
</dbReference>
<dbReference type="FunFam" id="3.40.50.10470:FF:000006">
    <property type="entry name" value="Methylthioribose-1-phosphate isomerase"/>
    <property type="match status" value="1"/>
</dbReference>
<evidence type="ECO:0008006" key="7">
    <source>
        <dbReference type="Google" id="ProtNLM"/>
    </source>
</evidence>
<evidence type="ECO:0000256" key="1">
    <source>
        <dbReference type="ARBA" id="ARBA00007251"/>
    </source>
</evidence>
<dbReference type="Gene3D" id="1.20.120.420">
    <property type="entry name" value="translation initiation factor eif-2b, domain 1"/>
    <property type="match status" value="1"/>
</dbReference>
<keyword evidence="3" id="KW-0413">Isomerase</keyword>
<dbReference type="InterPro" id="IPR042529">
    <property type="entry name" value="IF_2B-like_C"/>
</dbReference>
<keyword evidence="2" id="KW-0028">Amino-acid biosynthesis</keyword>
<comment type="caution">
    <text evidence="5">The sequence shown here is derived from an EMBL/GenBank/DDBJ whole genome shotgun (WGS) entry which is preliminary data.</text>
</comment>
<dbReference type="InterPro" id="IPR011559">
    <property type="entry name" value="Initiation_fac_2B_a/b/d"/>
</dbReference>
<dbReference type="GO" id="GO:0019509">
    <property type="term" value="P:L-methionine salvage from methylthioadenosine"/>
    <property type="evidence" value="ECO:0007669"/>
    <property type="project" value="TreeGrafter"/>
</dbReference>
<keyword evidence="6" id="KW-1185">Reference proteome</keyword>
<dbReference type="NCBIfam" id="NF004326">
    <property type="entry name" value="PRK05720.1"/>
    <property type="match status" value="1"/>
</dbReference>
<sequence length="374" mass="41198">MSLNWPLTDTTFLQNESKRLSSLTIDTGTTKPSIKVLDQLLLPAQKKYIEIKNVDTAVSLIKNMQVRGAPLIASVAVFGICMETFVNAGANFTKDFLLSAIARLIETRPTAVNLHNVLQRLLKETDGLDGIPLIEAVRNFSFKELIDEAKDNRQLCWNGVQTISALPRKHADGYTIMTICNTGSLATTSWGTALGVISGLQDRKLLRRVICLETRPYNQGSRLTATELAHQGIEFRLICDSMAAFAINAFDVDAVIVGADRVVANGDTANKIGTYNLAIVAKHLGIPFFVALPYDTFDFKTQDGNAIVIEERKDDEMRYFNGGLICEPNTPVFNPAFDVTKAELITGYISERGFHTTVGLEELRVHATNEARGQ</sequence>
<dbReference type="SUPFAM" id="SSF100950">
    <property type="entry name" value="NagB/RpiA/CoA transferase-like"/>
    <property type="match status" value="1"/>
</dbReference>
<dbReference type="EMBL" id="BTRK01000006">
    <property type="protein sequence ID" value="GMR60713.1"/>
    <property type="molecule type" value="Genomic_DNA"/>
</dbReference>
<dbReference type="AlphaFoldDB" id="A0AAN5DCM6"/>
<reference evidence="6" key="1">
    <citation type="submission" date="2022-10" db="EMBL/GenBank/DDBJ databases">
        <title>Genome assembly of Pristionchus species.</title>
        <authorList>
            <person name="Yoshida K."/>
            <person name="Sommer R.J."/>
        </authorList>
    </citation>
    <scope>NUCLEOTIDE SEQUENCE [LARGE SCALE GENOMIC DNA]</scope>
    <source>
        <strain evidence="6">RS5460</strain>
    </source>
</reference>
<protein>
    <recommendedName>
        <fullName evidence="7">S-methyl-5-thioribose-1-phosphate isomerase</fullName>
    </recommendedName>
</protein>
<dbReference type="InterPro" id="IPR027363">
    <property type="entry name" value="M1Pi_N"/>
</dbReference>
<name>A0AAN5DCM6_9BILA</name>